<dbReference type="STRING" id="62928.azo2696"/>
<dbReference type="PANTHER" id="PTHR40036:SF1">
    <property type="entry name" value="MACROCIN O-METHYLTRANSFERASE"/>
    <property type="match status" value="1"/>
</dbReference>
<dbReference type="InterPro" id="IPR008884">
    <property type="entry name" value="TylF_MeTrfase"/>
</dbReference>
<dbReference type="PANTHER" id="PTHR40036">
    <property type="entry name" value="MACROCIN O-METHYLTRANSFERASE"/>
    <property type="match status" value="1"/>
</dbReference>
<evidence type="ECO:0000256" key="1">
    <source>
        <dbReference type="SAM" id="MobiDB-lite"/>
    </source>
</evidence>
<proteinExistence type="predicted"/>
<dbReference type="EMBL" id="AM406670">
    <property type="protein sequence ID" value="CAL95312.1"/>
    <property type="molecule type" value="Genomic_DNA"/>
</dbReference>
<gene>
    <name evidence="2" type="ordered locus">azo2696</name>
</gene>
<evidence type="ECO:0000313" key="2">
    <source>
        <dbReference type="EMBL" id="CAL95312.1"/>
    </source>
</evidence>
<sequence>MDTPRNAPEAPAAEDTPSPRKQIAFSGTDPIRAALGELREITEDLLPQFGDEVWNKHSMVTMNVAALSRVLYLNNLYLKILDVPGVICEFGVQWGATMTQLINLRSVYEPFNHSRTIYGFDTFEGFPAVHPQDGNLVRSRDLSTAAGHEQTLERILHLMEQFPPLPHIKKHALIKGDASHTIDEWLESNPHAIISLAIFDMDLYAPTKTVLEKIRPRLVKGSVLAFDELNCRYFPGETTALDEAIGLNNLRLYRSPHHPFGAWAVFGE</sequence>
<reference evidence="2 3" key="1">
    <citation type="journal article" date="2006" name="Nat. Biotechnol.">
        <title>Complete genome of the mutualistic, N2-fixing grass endophyte Azoarcus sp. strain BH72.</title>
        <authorList>
            <person name="Krause A."/>
            <person name="Ramakumar A."/>
            <person name="Bartels D."/>
            <person name="Battistoni F."/>
            <person name="Bekel T."/>
            <person name="Boch J."/>
            <person name="Boehm M."/>
            <person name="Friedrich F."/>
            <person name="Hurek T."/>
            <person name="Krause L."/>
            <person name="Linke B."/>
            <person name="McHardy A.C."/>
            <person name="Sarkar A."/>
            <person name="Schneiker S."/>
            <person name="Syed A.A."/>
            <person name="Thauer R."/>
            <person name="Vorhoelter F.-J."/>
            <person name="Weidner S."/>
            <person name="Puehler A."/>
            <person name="Reinhold-Hurek B."/>
            <person name="Kaiser O."/>
            <person name="Goesmann A."/>
        </authorList>
    </citation>
    <scope>NUCLEOTIDE SEQUENCE [LARGE SCALE GENOMIC DNA]</scope>
    <source>
        <strain evidence="2 3">BH72</strain>
    </source>
</reference>
<dbReference type="KEGG" id="azo:azo2696"/>
<feature type="region of interest" description="Disordered" evidence="1">
    <location>
        <begin position="1"/>
        <end position="23"/>
    </location>
</feature>
<name>A1K907_AZOSB</name>
<dbReference type="InterPro" id="IPR029063">
    <property type="entry name" value="SAM-dependent_MTases_sf"/>
</dbReference>
<evidence type="ECO:0000313" key="3">
    <source>
        <dbReference type="Proteomes" id="UP000002588"/>
    </source>
</evidence>
<dbReference type="Pfam" id="PF05711">
    <property type="entry name" value="TylF"/>
    <property type="match status" value="1"/>
</dbReference>
<organism evidence="2 3">
    <name type="scientific">Azoarcus sp. (strain BH72)</name>
    <dbReference type="NCBI Taxonomy" id="418699"/>
    <lineage>
        <taxon>Bacteria</taxon>
        <taxon>Pseudomonadati</taxon>
        <taxon>Pseudomonadota</taxon>
        <taxon>Betaproteobacteria</taxon>
        <taxon>Rhodocyclales</taxon>
        <taxon>Zoogloeaceae</taxon>
        <taxon>Azoarcus</taxon>
    </lineage>
</organism>
<dbReference type="Gene3D" id="3.40.50.150">
    <property type="entry name" value="Vaccinia Virus protein VP39"/>
    <property type="match status" value="1"/>
</dbReference>
<dbReference type="Proteomes" id="UP000002588">
    <property type="component" value="Chromosome"/>
</dbReference>
<dbReference type="AlphaFoldDB" id="A1K907"/>
<dbReference type="eggNOG" id="COG4122">
    <property type="taxonomic scope" value="Bacteria"/>
</dbReference>
<protein>
    <recommendedName>
        <fullName evidence="4">dTDP-6-deoxy-L-hexose 3-O-methyltransferase</fullName>
    </recommendedName>
</protein>
<evidence type="ECO:0008006" key="4">
    <source>
        <dbReference type="Google" id="ProtNLM"/>
    </source>
</evidence>
<dbReference type="RefSeq" id="WP_011766422.1">
    <property type="nucleotide sequence ID" value="NC_008702.1"/>
</dbReference>
<keyword evidence="3" id="KW-1185">Reference proteome</keyword>
<dbReference type="HOGENOM" id="CLU_087858_0_0_4"/>
<accession>A1K907</accession>